<dbReference type="AlphaFoldDB" id="A0A4P6Q6C1"/>
<dbReference type="SUPFAM" id="SSF51366">
    <property type="entry name" value="Ribulose-phoshate binding barrel"/>
    <property type="match status" value="1"/>
</dbReference>
<evidence type="ECO:0000256" key="6">
    <source>
        <dbReference type="ARBA" id="ARBA00022822"/>
    </source>
</evidence>
<keyword evidence="8 11" id="KW-0456">Lyase</keyword>
<proteinExistence type="predicted"/>
<keyword evidence="5" id="KW-0210">Decarboxylase</keyword>
<dbReference type="Pfam" id="PF00218">
    <property type="entry name" value="IGPS"/>
    <property type="match status" value="1"/>
</dbReference>
<dbReference type="PANTHER" id="PTHR22854:SF2">
    <property type="entry name" value="INDOLE-3-GLYCEROL-PHOSPHATE SYNTHASE"/>
    <property type="match status" value="1"/>
</dbReference>
<dbReference type="InterPro" id="IPR045186">
    <property type="entry name" value="Indole-3-glycerol_P_synth"/>
</dbReference>
<evidence type="ECO:0000313" key="12">
    <source>
        <dbReference type="Proteomes" id="UP000292235"/>
    </source>
</evidence>
<evidence type="ECO:0000313" key="11">
    <source>
        <dbReference type="EMBL" id="QBI54931.1"/>
    </source>
</evidence>
<dbReference type="InterPro" id="IPR013785">
    <property type="entry name" value="Aldolase_TIM"/>
</dbReference>
<dbReference type="InterPro" id="IPR013798">
    <property type="entry name" value="Indole-3-glycerol_P_synth_dom"/>
</dbReference>
<dbReference type="GO" id="GO:0004640">
    <property type="term" value="F:phosphoribosylanthranilate isomerase activity"/>
    <property type="evidence" value="ECO:0007669"/>
    <property type="project" value="TreeGrafter"/>
</dbReference>
<dbReference type="UniPathway" id="UPA00035">
    <property type="reaction ID" value="UER00043"/>
</dbReference>
<feature type="domain" description="Indole-3-glycerol phosphate synthase" evidence="10">
    <location>
        <begin position="4"/>
        <end position="217"/>
    </location>
</feature>
<keyword evidence="7" id="KW-0057">Aromatic amino acid biosynthesis</keyword>
<gene>
    <name evidence="11" type="primary">trpC2</name>
    <name evidence="11" type="ORF">EKD16_15795</name>
</gene>
<dbReference type="GO" id="GO:0004425">
    <property type="term" value="F:indole-3-glycerol-phosphate synthase activity"/>
    <property type="evidence" value="ECO:0007669"/>
    <property type="project" value="UniProtKB-EC"/>
</dbReference>
<name>A0A4P6Q6C1_9ACTN</name>
<evidence type="ECO:0000256" key="1">
    <source>
        <dbReference type="ARBA" id="ARBA00001633"/>
    </source>
</evidence>
<dbReference type="Gene3D" id="3.20.20.70">
    <property type="entry name" value="Aldolase class I"/>
    <property type="match status" value="1"/>
</dbReference>
<evidence type="ECO:0000256" key="9">
    <source>
        <dbReference type="SAM" id="MobiDB-lite"/>
    </source>
</evidence>
<evidence type="ECO:0000256" key="8">
    <source>
        <dbReference type="ARBA" id="ARBA00023239"/>
    </source>
</evidence>
<dbReference type="GO" id="GO:0000162">
    <property type="term" value="P:L-tryptophan biosynthetic process"/>
    <property type="evidence" value="ECO:0007669"/>
    <property type="project" value="UniProtKB-UniPathway"/>
</dbReference>
<dbReference type="EC" id="4.1.1.48" evidence="3"/>
<dbReference type="EMBL" id="CP036455">
    <property type="protein sequence ID" value="QBI54931.1"/>
    <property type="molecule type" value="Genomic_DNA"/>
</dbReference>
<keyword evidence="6" id="KW-0822">Tryptophan biosynthesis</keyword>
<feature type="region of interest" description="Disordered" evidence="9">
    <location>
        <begin position="228"/>
        <end position="252"/>
    </location>
</feature>
<comment type="pathway">
    <text evidence="2">Amino-acid biosynthesis; L-tryptophan biosynthesis; L-tryptophan from chorismate: step 4/5.</text>
</comment>
<dbReference type="KEGG" id="strr:EKD16_15795"/>
<evidence type="ECO:0000256" key="2">
    <source>
        <dbReference type="ARBA" id="ARBA00004696"/>
    </source>
</evidence>
<comment type="catalytic activity">
    <reaction evidence="1">
        <text>1-(2-carboxyphenylamino)-1-deoxy-D-ribulose 5-phosphate + H(+) = (1S,2R)-1-C-(indol-3-yl)glycerol 3-phosphate + CO2 + H2O</text>
        <dbReference type="Rhea" id="RHEA:23476"/>
        <dbReference type="ChEBI" id="CHEBI:15377"/>
        <dbReference type="ChEBI" id="CHEBI:15378"/>
        <dbReference type="ChEBI" id="CHEBI:16526"/>
        <dbReference type="ChEBI" id="CHEBI:58613"/>
        <dbReference type="ChEBI" id="CHEBI:58866"/>
        <dbReference type="EC" id="4.1.1.48"/>
    </reaction>
</comment>
<dbReference type="RefSeq" id="WP_131099027.1">
    <property type="nucleotide sequence ID" value="NZ_CP036455.1"/>
</dbReference>
<keyword evidence="4" id="KW-0028">Amino-acid biosynthesis</keyword>
<protein>
    <recommendedName>
        <fullName evidence="3">indole-3-glycerol-phosphate synthase</fullName>
        <ecNumber evidence="3">4.1.1.48</ecNumber>
    </recommendedName>
</protein>
<reference evidence="11 12" key="1">
    <citation type="submission" date="2019-02" db="EMBL/GenBank/DDBJ databases">
        <authorList>
            <person name="Khodamoradi S."/>
            <person name="Hahnke R.L."/>
            <person name="Kaempfer P."/>
            <person name="Schumann P."/>
            <person name="Rohde M."/>
            <person name="Steinert M."/>
            <person name="Luzhetskyy A."/>
            <person name="Wink J."/>
            <person name="Ruckert C."/>
        </authorList>
    </citation>
    <scope>NUCLEOTIDE SEQUENCE [LARGE SCALE GENOMIC DNA]</scope>
    <source>
        <strain evidence="11 12">M2</strain>
    </source>
</reference>
<dbReference type="OrthoDB" id="7845323at2"/>
<evidence type="ECO:0000256" key="7">
    <source>
        <dbReference type="ARBA" id="ARBA00023141"/>
    </source>
</evidence>
<evidence type="ECO:0000256" key="5">
    <source>
        <dbReference type="ARBA" id="ARBA00022793"/>
    </source>
</evidence>
<evidence type="ECO:0000259" key="10">
    <source>
        <dbReference type="Pfam" id="PF00218"/>
    </source>
</evidence>
<accession>A0A4P6Q6C1</accession>
<evidence type="ECO:0000256" key="3">
    <source>
        <dbReference type="ARBA" id="ARBA00012362"/>
    </source>
</evidence>
<sequence length="252" mass="26403">MAHDFIDALLGAERPVIAEIKRRDSHGRDLFAGRGPADIVSAYEQAGAPCLSVVTGSWFGGSEALLAETAELTRLPLLQKDFVTRRDQITRAADLGAAAVLITAELLPRPALQSLVASCLDTGLTPFVEVTEQPQAAAVPHAEQCVIAVNNKNIRTRERDAGDTGRSLTLLPALLEAGTRCPVSASAVPDPHVGARLLDAGFAGLLVGTALLRDGDPRGWLDTVARRRQVPPAQPPAGTEVADAPAPLGGRP</sequence>
<evidence type="ECO:0000256" key="4">
    <source>
        <dbReference type="ARBA" id="ARBA00022605"/>
    </source>
</evidence>
<organism evidence="11 12">
    <name type="scientific">Streptomonospora litoralis</name>
    <dbReference type="NCBI Taxonomy" id="2498135"/>
    <lineage>
        <taxon>Bacteria</taxon>
        <taxon>Bacillati</taxon>
        <taxon>Actinomycetota</taxon>
        <taxon>Actinomycetes</taxon>
        <taxon>Streptosporangiales</taxon>
        <taxon>Nocardiopsidaceae</taxon>
        <taxon>Streptomonospora</taxon>
    </lineage>
</organism>
<dbReference type="Proteomes" id="UP000292235">
    <property type="component" value="Chromosome"/>
</dbReference>
<keyword evidence="12" id="KW-1185">Reference proteome</keyword>
<dbReference type="PANTHER" id="PTHR22854">
    <property type="entry name" value="TRYPTOPHAN BIOSYNTHESIS PROTEIN"/>
    <property type="match status" value="1"/>
</dbReference>
<dbReference type="InterPro" id="IPR011060">
    <property type="entry name" value="RibuloseP-bd_barrel"/>
</dbReference>